<dbReference type="InterPro" id="IPR008929">
    <property type="entry name" value="Chondroitin_lyas"/>
</dbReference>
<accession>A0AA90H5E4</accession>
<dbReference type="GO" id="GO:0042597">
    <property type="term" value="C:periplasmic space"/>
    <property type="evidence" value="ECO:0007669"/>
    <property type="project" value="InterPro"/>
</dbReference>
<sequence>MRRTRSGSLARKLMSVAAVAGLFTALAISSPASAATSPAAASPAAASPAAGPGGVPRTVVLDGPRLALTRLMVRAGAPQLRGQVSSLKAQADSYLTQGPWSVMDKPQTPPSGDKHDYLSQAPYWWPSQPATASNPQGCPYVDRDGVRNPEVDTITDHSERGEMFNAVYDLTLAWYYTGDPAYGKRAALDLETWFIDPATRMNPNLTYTQGIPCQLDGRGIGIIDFSQQFTDILDAVALLNTGAPGWSHSDNTAMTGWDTQFLNWLMTSSNGADEAAATNNHGSFFDMQEAALALAVGRPGLAKSIAETAETKRLDVQLAADGSQPLELSRTLPFHYSTFNLLALTRLAMIGQKVGVDLWHYRTPAGGSIFKAVDFLVPAATGTASWSYPDLNFQAWAATDVIEAAADAGDHTAGKALPDLTQPPGGEFWLLRPAPEQLDPVTS</sequence>
<dbReference type="Gene3D" id="1.50.10.100">
    <property type="entry name" value="Chondroitin AC/alginate lyase"/>
    <property type="match status" value="1"/>
</dbReference>
<dbReference type="EMBL" id="JABXJJ020000017">
    <property type="protein sequence ID" value="MDI5970697.1"/>
    <property type="molecule type" value="Genomic_DNA"/>
</dbReference>
<dbReference type="SUPFAM" id="SSF48230">
    <property type="entry name" value="Chondroitin AC/alginate lyase"/>
    <property type="match status" value="1"/>
</dbReference>
<organism evidence="5">
    <name type="scientific">Streptantibioticus silvisoli</name>
    <dbReference type="NCBI Taxonomy" id="2705255"/>
    <lineage>
        <taxon>Bacteria</taxon>
        <taxon>Bacillati</taxon>
        <taxon>Actinomycetota</taxon>
        <taxon>Actinomycetes</taxon>
        <taxon>Kitasatosporales</taxon>
        <taxon>Streptomycetaceae</taxon>
        <taxon>Streptantibioticus</taxon>
    </lineage>
</organism>
<keyword evidence="2 5" id="KW-0456">Lyase</keyword>
<name>A0AA90H5E4_9ACTN</name>
<evidence type="ECO:0000256" key="1">
    <source>
        <dbReference type="ARBA" id="ARBA00022729"/>
    </source>
</evidence>
<dbReference type="Pfam" id="PF05426">
    <property type="entry name" value="Alginate_lyase"/>
    <property type="match status" value="1"/>
</dbReference>
<gene>
    <name evidence="5" type="ORF">POF50_015350</name>
</gene>
<keyword evidence="1 3" id="KW-0732">Signal</keyword>
<feature type="domain" description="Alginate lyase" evidence="4">
    <location>
        <begin position="101"/>
        <end position="386"/>
    </location>
</feature>
<comment type="caution">
    <text evidence="5">The sequence shown here is derived from an EMBL/GenBank/DDBJ whole genome shotgun (WGS) entry which is preliminary data.</text>
</comment>
<evidence type="ECO:0000256" key="3">
    <source>
        <dbReference type="SAM" id="SignalP"/>
    </source>
</evidence>
<protein>
    <submittedName>
        <fullName evidence="5">Alginate lyase family protein</fullName>
    </submittedName>
</protein>
<feature type="signal peptide" evidence="3">
    <location>
        <begin position="1"/>
        <end position="34"/>
    </location>
</feature>
<dbReference type="GO" id="GO:0016829">
    <property type="term" value="F:lyase activity"/>
    <property type="evidence" value="ECO:0007669"/>
    <property type="project" value="UniProtKB-KW"/>
</dbReference>
<dbReference type="AlphaFoldDB" id="A0AA90H5E4"/>
<reference evidence="5" key="1">
    <citation type="submission" date="2023-05" db="EMBL/GenBank/DDBJ databases">
        <title>Streptantibioticus silvisoli sp. nov., acidotolerant actinomycetes 1 from pine litter.</title>
        <authorList>
            <person name="Swiecimska M."/>
            <person name="Golinska P."/>
            <person name="Sangal V."/>
            <person name="Wachnowicz B."/>
            <person name="Goodfellow M."/>
        </authorList>
    </citation>
    <scope>NUCLEOTIDE SEQUENCE</scope>
    <source>
        <strain evidence="5">SL13</strain>
    </source>
</reference>
<proteinExistence type="predicted"/>
<evidence type="ECO:0000259" key="4">
    <source>
        <dbReference type="Pfam" id="PF05426"/>
    </source>
</evidence>
<dbReference type="InterPro" id="IPR008397">
    <property type="entry name" value="Alginate_lyase_dom"/>
</dbReference>
<evidence type="ECO:0000313" key="5">
    <source>
        <dbReference type="EMBL" id="MDI5970697.1"/>
    </source>
</evidence>
<feature type="chain" id="PRO_5041742497" evidence="3">
    <location>
        <begin position="35"/>
        <end position="443"/>
    </location>
</feature>
<evidence type="ECO:0000256" key="2">
    <source>
        <dbReference type="ARBA" id="ARBA00023239"/>
    </source>
</evidence>